<dbReference type="AlphaFoldDB" id="A0A2I1GW24"/>
<name>A0A2I1GW24_9GLOM</name>
<dbReference type="EMBL" id="LLXI01000927">
    <property type="protein sequence ID" value="PKY50836.1"/>
    <property type="molecule type" value="Genomic_DNA"/>
</dbReference>
<sequence>MDFIVIITSLFPFSFIPRPFVLSLPLPSLTFSSNIAYYFLPVLFTAPSPFPFASTLVI</sequence>
<reference evidence="1 2" key="1">
    <citation type="submission" date="2015-10" db="EMBL/GenBank/DDBJ databases">
        <title>Genome analyses suggest a sexual origin of heterokaryosis in a supposedly ancient asexual fungus.</title>
        <authorList>
            <person name="Ropars J."/>
            <person name="Sedzielewska K."/>
            <person name="Noel J."/>
            <person name="Charron P."/>
            <person name="Farinelli L."/>
            <person name="Marton T."/>
            <person name="Kruger M."/>
            <person name="Pelin A."/>
            <person name="Brachmann A."/>
            <person name="Corradi N."/>
        </authorList>
    </citation>
    <scope>NUCLEOTIDE SEQUENCE [LARGE SCALE GENOMIC DNA]</scope>
    <source>
        <strain evidence="1 2">A4</strain>
    </source>
</reference>
<keyword evidence="2" id="KW-1185">Reference proteome</keyword>
<gene>
    <name evidence="1" type="ORF">RhiirA4_272180</name>
</gene>
<comment type="caution">
    <text evidence="1">The sequence shown here is derived from an EMBL/GenBank/DDBJ whole genome shotgun (WGS) entry which is preliminary data.</text>
</comment>
<evidence type="ECO:0000313" key="2">
    <source>
        <dbReference type="Proteomes" id="UP000234323"/>
    </source>
</evidence>
<dbReference type="Proteomes" id="UP000234323">
    <property type="component" value="Unassembled WGS sequence"/>
</dbReference>
<organism evidence="1 2">
    <name type="scientific">Rhizophagus irregularis</name>
    <dbReference type="NCBI Taxonomy" id="588596"/>
    <lineage>
        <taxon>Eukaryota</taxon>
        <taxon>Fungi</taxon>
        <taxon>Fungi incertae sedis</taxon>
        <taxon>Mucoromycota</taxon>
        <taxon>Glomeromycotina</taxon>
        <taxon>Glomeromycetes</taxon>
        <taxon>Glomerales</taxon>
        <taxon>Glomeraceae</taxon>
        <taxon>Rhizophagus</taxon>
    </lineage>
</organism>
<protein>
    <submittedName>
        <fullName evidence="1">Uncharacterized protein</fullName>
    </submittedName>
</protein>
<proteinExistence type="predicted"/>
<accession>A0A2I1GW24</accession>
<evidence type="ECO:0000313" key="1">
    <source>
        <dbReference type="EMBL" id="PKY50836.1"/>
    </source>
</evidence>